<dbReference type="PANTHER" id="PTHR37984:SF5">
    <property type="entry name" value="PROTEIN NYNRIN-LIKE"/>
    <property type="match status" value="1"/>
</dbReference>
<dbReference type="PANTHER" id="PTHR37984">
    <property type="entry name" value="PROTEIN CBG26694"/>
    <property type="match status" value="1"/>
</dbReference>
<dbReference type="Proteomes" id="UP000789901">
    <property type="component" value="Unassembled WGS sequence"/>
</dbReference>
<comment type="caution">
    <text evidence="10">The sequence shown here is derived from an EMBL/GenBank/DDBJ whole genome shotgun (WGS) entry which is preliminary data.</text>
</comment>
<evidence type="ECO:0000259" key="9">
    <source>
        <dbReference type="Pfam" id="PF17919"/>
    </source>
</evidence>
<dbReference type="Pfam" id="PF17917">
    <property type="entry name" value="RT_RNaseH"/>
    <property type="match status" value="1"/>
</dbReference>
<organism evidence="10 11">
    <name type="scientific">Gigaspora margarita</name>
    <dbReference type="NCBI Taxonomy" id="4874"/>
    <lineage>
        <taxon>Eukaryota</taxon>
        <taxon>Fungi</taxon>
        <taxon>Fungi incertae sedis</taxon>
        <taxon>Mucoromycota</taxon>
        <taxon>Glomeromycotina</taxon>
        <taxon>Glomeromycetes</taxon>
        <taxon>Diversisporales</taxon>
        <taxon>Gigasporaceae</taxon>
        <taxon>Gigaspora</taxon>
    </lineage>
</organism>
<keyword evidence="4" id="KW-0255">Endonuclease</keyword>
<keyword evidence="1" id="KW-0808">Transferase</keyword>
<feature type="non-terminal residue" evidence="10">
    <location>
        <position position="1"/>
    </location>
</feature>
<keyword evidence="11" id="KW-1185">Reference proteome</keyword>
<keyword evidence="7" id="KW-0511">Multifunctional enzyme</keyword>
<feature type="domain" description="Reverse transcriptase/retrotransposon-derived protein RNase H-like" evidence="9">
    <location>
        <begin position="66"/>
        <end position="116"/>
    </location>
</feature>
<accession>A0ABN7VX62</accession>
<name>A0ABN7VX62_GIGMA</name>
<dbReference type="SUPFAM" id="SSF56672">
    <property type="entry name" value="DNA/RNA polymerases"/>
    <property type="match status" value="1"/>
</dbReference>
<keyword evidence="2" id="KW-0548">Nucleotidyltransferase</keyword>
<evidence type="ECO:0000256" key="2">
    <source>
        <dbReference type="ARBA" id="ARBA00022695"/>
    </source>
</evidence>
<dbReference type="InterPro" id="IPR050951">
    <property type="entry name" value="Retrovirus_Pol_polyprotein"/>
</dbReference>
<evidence type="ECO:0000256" key="3">
    <source>
        <dbReference type="ARBA" id="ARBA00022722"/>
    </source>
</evidence>
<evidence type="ECO:0000259" key="8">
    <source>
        <dbReference type="Pfam" id="PF17917"/>
    </source>
</evidence>
<reference evidence="10 11" key="1">
    <citation type="submission" date="2021-06" db="EMBL/GenBank/DDBJ databases">
        <authorList>
            <person name="Kallberg Y."/>
            <person name="Tangrot J."/>
            <person name="Rosling A."/>
        </authorList>
    </citation>
    <scope>NUCLEOTIDE SEQUENCE [LARGE SCALE GENOMIC DNA]</scope>
    <source>
        <strain evidence="10 11">120-4 pot B 10/14</strain>
    </source>
</reference>
<dbReference type="InterPro" id="IPR041577">
    <property type="entry name" value="RT_RNaseH_2"/>
</dbReference>
<dbReference type="InterPro" id="IPR043502">
    <property type="entry name" value="DNA/RNA_pol_sf"/>
</dbReference>
<evidence type="ECO:0000256" key="7">
    <source>
        <dbReference type="ARBA" id="ARBA00023268"/>
    </source>
</evidence>
<dbReference type="EMBL" id="CAJVQB010024309">
    <property type="protein sequence ID" value="CAG8803881.1"/>
    <property type="molecule type" value="Genomic_DNA"/>
</dbReference>
<dbReference type="InterPro" id="IPR041373">
    <property type="entry name" value="RT_RNaseH"/>
</dbReference>
<dbReference type="Pfam" id="PF17919">
    <property type="entry name" value="RT_RNaseH_2"/>
    <property type="match status" value="1"/>
</dbReference>
<keyword evidence="6" id="KW-0695">RNA-directed DNA polymerase</keyword>
<evidence type="ECO:0000256" key="4">
    <source>
        <dbReference type="ARBA" id="ARBA00022759"/>
    </source>
</evidence>
<evidence type="ECO:0000313" key="11">
    <source>
        <dbReference type="Proteomes" id="UP000789901"/>
    </source>
</evidence>
<gene>
    <name evidence="10" type="ORF">GMARGA_LOCUS23740</name>
</gene>
<sequence length="197" mass="23420">HIVGIEGIKPDPQKVNKLDKLSPSKNILQLRAFLGLVSYYHQFIEGFSKKAEPLFKLLRKDKEFKWDEPQQKVFDWLKQCLTQLPILQYSDYSEPFILFTDASYQGLGTVLFQIKNAVIWAIKYFHHYIYGMRFTLITNYKALQWLLNSCTINNNKRITRWRLTLQEYQFDIKYQAGSQNKNANFFSHLPENLKDNK</sequence>
<keyword evidence="3" id="KW-0540">Nuclease</keyword>
<feature type="domain" description="Reverse transcriptase RNase H-like" evidence="8">
    <location>
        <begin position="117"/>
        <end position="168"/>
    </location>
</feature>
<evidence type="ECO:0000256" key="1">
    <source>
        <dbReference type="ARBA" id="ARBA00022679"/>
    </source>
</evidence>
<proteinExistence type="predicted"/>
<evidence type="ECO:0000313" key="10">
    <source>
        <dbReference type="EMBL" id="CAG8803881.1"/>
    </source>
</evidence>
<evidence type="ECO:0000256" key="5">
    <source>
        <dbReference type="ARBA" id="ARBA00022801"/>
    </source>
</evidence>
<keyword evidence="5" id="KW-0378">Hydrolase</keyword>
<evidence type="ECO:0000256" key="6">
    <source>
        <dbReference type="ARBA" id="ARBA00022918"/>
    </source>
</evidence>
<protein>
    <submittedName>
        <fullName evidence="10">21256_t:CDS:1</fullName>
    </submittedName>
</protein>
<dbReference type="Gene3D" id="3.30.70.270">
    <property type="match status" value="1"/>
</dbReference>
<dbReference type="InterPro" id="IPR043128">
    <property type="entry name" value="Rev_trsase/Diguanyl_cyclase"/>
</dbReference>